<dbReference type="Proteomes" id="UP001215598">
    <property type="component" value="Unassembled WGS sequence"/>
</dbReference>
<accession>A0AAD7JZ95</accession>
<dbReference type="SUPFAM" id="SSF52047">
    <property type="entry name" value="RNI-like"/>
    <property type="match status" value="1"/>
</dbReference>
<evidence type="ECO:0008006" key="3">
    <source>
        <dbReference type="Google" id="ProtNLM"/>
    </source>
</evidence>
<keyword evidence="2" id="KW-1185">Reference proteome</keyword>
<name>A0AAD7JZ95_9AGAR</name>
<dbReference type="EMBL" id="JARKIB010000013">
    <property type="protein sequence ID" value="KAJ7773443.1"/>
    <property type="molecule type" value="Genomic_DNA"/>
</dbReference>
<gene>
    <name evidence="1" type="ORF">B0H16DRAFT_1512368</name>
</gene>
<evidence type="ECO:0000313" key="2">
    <source>
        <dbReference type="Proteomes" id="UP001215598"/>
    </source>
</evidence>
<evidence type="ECO:0000313" key="1">
    <source>
        <dbReference type="EMBL" id="KAJ7773443.1"/>
    </source>
</evidence>
<organism evidence="1 2">
    <name type="scientific">Mycena metata</name>
    <dbReference type="NCBI Taxonomy" id="1033252"/>
    <lineage>
        <taxon>Eukaryota</taxon>
        <taxon>Fungi</taxon>
        <taxon>Dikarya</taxon>
        <taxon>Basidiomycota</taxon>
        <taxon>Agaricomycotina</taxon>
        <taxon>Agaricomycetes</taxon>
        <taxon>Agaricomycetidae</taxon>
        <taxon>Agaricales</taxon>
        <taxon>Marasmiineae</taxon>
        <taxon>Mycenaceae</taxon>
        <taxon>Mycena</taxon>
    </lineage>
</organism>
<dbReference type="AlphaFoldDB" id="A0AAD7JZ95"/>
<sequence length="221" mass="25142">MRLPQELLEEIIGHLDLSRNFDHETSKTLRSCALVSRALARPSQMALFCRISSRDYFGDNYEFCEHFLALLSSSPHLVGYTRTLDIGLPYKGDLTLHILAAVTQLHTLIMRNSYSRIPFPHDSSVFALPTLRRVELNYFHFLRPQELHSALIKAISLEELVLFDIRCLDETENTTFPAIDEQVGSDGGPRLKSLVLNRVRCGQHLVEALDIRHLESLTLSA</sequence>
<proteinExistence type="predicted"/>
<comment type="caution">
    <text evidence="1">The sequence shown here is derived from an EMBL/GenBank/DDBJ whole genome shotgun (WGS) entry which is preliminary data.</text>
</comment>
<reference evidence="1" key="1">
    <citation type="submission" date="2023-03" db="EMBL/GenBank/DDBJ databases">
        <title>Massive genome expansion in bonnet fungi (Mycena s.s.) driven by repeated elements and novel gene families across ecological guilds.</title>
        <authorList>
            <consortium name="Lawrence Berkeley National Laboratory"/>
            <person name="Harder C.B."/>
            <person name="Miyauchi S."/>
            <person name="Viragh M."/>
            <person name="Kuo A."/>
            <person name="Thoen E."/>
            <person name="Andreopoulos B."/>
            <person name="Lu D."/>
            <person name="Skrede I."/>
            <person name="Drula E."/>
            <person name="Henrissat B."/>
            <person name="Morin E."/>
            <person name="Kohler A."/>
            <person name="Barry K."/>
            <person name="LaButti K."/>
            <person name="Morin E."/>
            <person name="Salamov A."/>
            <person name="Lipzen A."/>
            <person name="Mereny Z."/>
            <person name="Hegedus B."/>
            <person name="Baldrian P."/>
            <person name="Stursova M."/>
            <person name="Weitz H."/>
            <person name="Taylor A."/>
            <person name="Grigoriev I.V."/>
            <person name="Nagy L.G."/>
            <person name="Martin F."/>
            <person name="Kauserud H."/>
        </authorList>
    </citation>
    <scope>NUCLEOTIDE SEQUENCE</scope>
    <source>
        <strain evidence="1">CBHHK182m</strain>
    </source>
</reference>
<protein>
    <recommendedName>
        <fullName evidence="3">F-box domain-containing protein</fullName>
    </recommendedName>
</protein>
<feature type="non-terminal residue" evidence="1">
    <location>
        <position position="221"/>
    </location>
</feature>